<comment type="caution">
    <text evidence="2">The sequence shown here is derived from an EMBL/GenBank/DDBJ whole genome shotgun (WGS) entry which is preliminary data.</text>
</comment>
<evidence type="ECO:0000313" key="3">
    <source>
        <dbReference type="Proteomes" id="UP000789901"/>
    </source>
</evidence>
<evidence type="ECO:0000259" key="1">
    <source>
        <dbReference type="Pfam" id="PF07714"/>
    </source>
</evidence>
<dbReference type="Pfam" id="PF07714">
    <property type="entry name" value="PK_Tyr_Ser-Thr"/>
    <property type="match status" value="1"/>
</dbReference>
<dbReference type="InterPro" id="IPR001245">
    <property type="entry name" value="Ser-Thr/Tyr_kinase_cat_dom"/>
</dbReference>
<feature type="domain" description="Serine-threonine/tyrosine-protein kinase catalytic" evidence="1">
    <location>
        <begin position="14"/>
        <end position="58"/>
    </location>
</feature>
<accession>A0ABN7V2K9</accession>
<name>A0ABN7V2K9_GIGMA</name>
<reference evidence="2 3" key="1">
    <citation type="submission" date="2021-06" db="EMBL/GenBank/DDBJ databases">
        <authorList>
            <person name="Kallberg Y."/>
            <person name="Tangrot J."/>
            <person name="Rosling A."/>
        </authorList>
    </citation>
    <scope>NUCLEOTIDE SEQUENCE [LARGE SCALE GENOMIC DNA]</scope>
    <source>
        <strain evidence="2 3">120-4 pot B 10/14</strain>
    </source>
</reference>
<gene>
    <name evidence="2" type="ORF">GMARGA_LOCUS13629</name>
</gene>
<proteinExistence type="predicted"/>
<protein>
    <submittedName>
        <fullName evidence="2">11602_t:CDS:1</fullName>
    </submittedName>
</protein>
<feature type="non-terminal residue" evidence="2">
    <location>
        <position position="1"/>
    </location>
</feature>
<dbReference type="InterPro" id="IPR011009">
    <property type="entry name" value="Kinase-like_dom_sf"/>
</dbReference>
<organism evidence="2 3">
    <name type="scientific">Gigaspora margarita</name>
    <dbReference type="NCBI Taxonomy" id="4874"/>
    <lineage>
        <taxon>Eukaryota</taxon>
        <taxon>Fungi</taxon>
        <taxon>Fungi incertae sedis</taxon>
        <taxon>Mucoromycota</taxon>
        <taxon>Glomeromycotina</taxon>
        <taxon>Glomeromycetes</taxon>
        <taxon>Diversisporales</taxon>
        <taxon>Gigasporaceae</taxon>
        <taxon>Gigaspora</taxon>
    </lineage>
</organism>
<evidence type="ECO:0000313" key="2">
    <source>
        <dbReference type="EMBL" id="CAG8722253.1"/>
    </source>
</evidence>
<dbReference type="Proteomes" id="UP000789901">
    <property type="component" value="Unassembled WGS sequence"/>
</dbReference>
<dbReference type="SUPFAM" id="SSF56112">
    <property type="entry name" value="Protein kinase-like (PK-like)"/>
    <property type="match status" value="1"/>
</dbReference>
<dbReference type="EMBL" id="CAJVQB010008708">
    <property type="protein sequence ID" value="CAG8722253.1"/>
    <property type="molecule type" value="Genomic_DNA"/>
</dbReference>
<sequence length="87" mass="9803">EDDCLFYSIPDQSIDKMQVPYVASEILRTQKHTCEADIYSLGIDLYEITTGLSPYHNILHDVNLEIKIGFTNYWSLLGSGAFSKAKG</sequence>
<keyword evidence="3" id="KW-1185">Reference proteome</keyword>
<dbReference type="Gene3D" id="1.10.510.10">
    <property type="entry name" value="Transferase(Phosphotransferase) domain 1"/>
    <property type="match status" value="1"/>
</dbReference>